<dbReference type="InterPro" id="IPR001969">
    <property type="entry name" value="Aspartic_peptidase_AS"/>
</dbReference>
<evidence type="ECO:0000256" key="5">
    <source>
        <dbReference type="RuleBase" id="RU000454"/>
    </source>
</evidence>
<dbReference type="PROSITE" id="PS00141">
    <property type="entry name" value="ASP_PROTEASE"/>
    <property type="match status" value="1"/>
</dbReference>
<keyword evidence="2 5" id="KW-0064">Aspartyl protease</keyword>
<dbReference type="InParanoid" id="A0A0C3CLL8"/>
<dbReference type="SUPFAM" id="SSF50630">
    <property type="entry name" value="Acid proteases"/>
    <property type="match status" value="1"/>
</dbReference>
<organism evidence="8 9">
    <name type="scientific">Oidiodendron maius (strain Zn)</name>
    <dbReference type="NCBI Taxonomy" id="913774"/>
    <lineage>
        <taxon>Eukaryota</taxon>
        <taxon>Fungi</taxon>
        <taxon>Dikarya</taxon>
        <taxon>Ascomycota</taxon>
        <taxon>Pezizomycotina</taxon>
        <taxon>Leotiomycetes</taxon>
        <taxon>Leotiomycetes incertae sedis</taxon>
        <taxon>Myxotrichaceae</taxon>
        <taxon>Oidiodendron</taxon>
    </lineage>
</organism>
<dbReference type="GO" id="GO:0006508">
    <property type="term" value="P:proteolysis"/>
    <property type="evidence" value="ECO:0007669"/>
    <property type="project" value="UniProtKB-KW"/>
</dbReference>
<feature type="region of interest" description="Disordered" evidence="6">
    <location>
        <begin position="346"/>
        <end position="365"/>
    </location>
</feature>
<keyword evidence="4" id="KW-1015">Disulfide bond</keyword>
<sequence>VQIGTPLQTTYVQLDTGSNELWVDPICSSSADPSFCSDLGTYNPPSSSTSVDTDIDFEITYGEGSVSGTYYIDNILLAGKAPTNFSASLPSTQFGVGSTSSFVYAGIMGVCYGYPYNTLYYNIIDQLANDGKINSKLFSLALGSVTTTAGEIVFGGVDTMKYSGSLTEVPILFPGPDGSVRYWVNLNSVGNTEPGASSKLYTPAGYSLAVILDSGTSLSYIPQALFNLILADFPGAVAQSDGSYTVPCSFASESGTMNFGFGSVIINVPYSQFIIQPSAGTCYLGVLPTSNTIPILGDTFLRGAYVVYDQSSKAIYLANYVDCGSSLAAVPAGAGAALAFKGSCAAPTTTTSAAPSTTTTTSTTA</sequence>
<dbReference type="AlphaFoldDB" id="A0A0C3CLL8"/>
<evidence type="ECO:0000256" key="3">
    <source>
        <dbReference type="PIRSR" id="PIRSR601461-1"/>
    </source>
</evidence>
<name>A0A0C3CLL8_OIDMZ</name>
<dbReference type="EMBL" id="KN832878">
    <property type="protein sequence ID" value="KIM99908.1"/>
    <property type="molecule type" value="Genomic_DNA"/>
</dbReference>
<feature type="active site" evidence="3">
    <location>
        <position position="15"/>
    </location>
</feature>
<feature type="non-terminal residue" evidence="8">
    <location>
        <position position="365"/>
    </location>
</feature>
<dbReference type="Pfam" id="PF00026">
    <property type="entry name" value="Asp"/>
    <property type="match status" value="1"/>
</dbReference>
<evidence type="ECO:0000256" key="6">
    <source>
        <dbReference type="SAM" id="MobiDB-lite"/>
    </source>
</evidence>
<dbReference type="PANTHER" id="PTHR47966">
    <property type="entry name" value="BETA-SITE APP-CLEAVING ENZYME, ISOFORM A-RELATED"/>
    <property type="match status" value="1"/>
</dbReference>
<protein>
    <recommendedName>
        <fullName evidence="7">Peptidase A1 domain-containing protein</fullName>
    </recommendedName>
</protein>
<feature type="domain" description="Peptidase A1" evidence="7">
    <location>
        <begin position="1"/>
        <end position="318"/>
    </location>
</feature>
<evidence type="ECO:0000256" key="2">
    <source>
        <dbReference type="ARBA" id="ARBA00022750"/>
    </source>
</evidence>
<dbReference type="HOGENOM" id="CLU_013253_9_4_1"/>
<gene>
    <name evidence="8" type="ORF">OIDMADRAFT_70333</name>
</gene>
<keyword evidence="9" id="KW-1185">Reference proteome</keyword>
<dbReference type="STRING" id="913774.A0A0C3CLL8"/>
<dbReference type="InterPro" id="IPR001461">
    <property type="entry name" value="Aspartic_peptidase_A1"/>
</dbReference>
<feature type="disulfide bond" evidence="4">
    <location>
        <begin position="248"/>
        <end position="282"/>
    </location>
</feature>
<evidence type="ECO:0000256" key="4">
    <source>
        <dbReference type="PIRSR" id="PIRSR601461-2"/>
    </source>
</evidence>
<dbReference type="InterPro" id="IPR033121">
    <property type="entry name" value="PEPTIDASE_A1"/>
</dbReference>
<dbReference type="InterPro" id="IPR021109">
    <property type="entry name" value="Peptidase_aspartic_dom_sf"/>
</dbReference>
<evidence type="ECO:0000313" key="9">
    <source>
        <dbReference type="Proteomes" id="UP000054321"/>
    </source>
</evidence>
<dbReference type="Proteomes" id="UP000054321">
    <property type="component" value="Unassembled WGS sequence"/>
</dbReference>
<keyword evidence="5" id="KW-0645">Protease</keyword>
<evidence type="ECO:0000256" key="1">
    <source>
        <dbReference type="ARBA" id="ARBA00007447"/>
    </source>
</evidence>
<dbReference type="PANTHER" id="PTHR47966:SF65">
    <property type="entry name" value="ASPARTIC-TYPE ENDOPEPTIDASE"/>
    <property type="match status" value="1"/>
</dbReference>
<dbReference type="PRINTS" id="PR00792">
    <property type="entry name" value="PEPSIN"/>
</dbReference>
<evidence type="ECO:0000259" key="7">
    <source>
        <dbReference type="PROSITE" id="PS51767"/>
    </source>
</evidence>
<dbReference type="PROSITE" id="PS51767">
    <property type="entry name" value="PEPTIDASE_A1"/>
    <property type="match status" value="1"/>
</dbReference>
<reference evidence="9" key="2">
    <citation type="submission" date="2015-01" db="EMBL/GenBank/DDBJ databases">
        <title>Evolutionary Origins and Diversification of the Mycorrhizal Mutualists.</title>
        <authorList>
            <consortium name="DOE Joint Genome Institute"/>
            <consortium name="Mycorrhizal Genomics Consortium"/>
            <person name="Kohler A."/>
            <person name="Kuo A."/>
            <person name="Nagy L.G."/>
            <person name="Floudas D."/>
            <person name="Copeland A."/>
            <person name="Barry K.W."/>
            <person name="Cichocki N."/>
            <person name="Veneault-Fourrey C."/>
            <person name="LaButti K."/>
            <person name="Lindquist E.A."/>
            <person name="Lipzen A."/>
            <person name="Lundell T."/>
            <person name="Morin E."/>
            <person name="Murat C."/>
            <person name="Riley R."/>
            <person name="Ohm R."/>
            <person name="Sun H."/>
            <person name="Tunlid A."/>
            <person name="Henrissat B."/>
            <person name="Grigoriev I.V."/>
            <person name="Hibbett D.S."/>
            <person name="Martin F."/>
        </authorList>
    </citation>
    <scope>NUCLEOTIDE SEQUENCE [LARGE SCALE GENOMIC DNA]</scope>
    <source>
        <strain evidence="9">Zn</strain>
    </source>
</reference>
<dbReference type="GO" id="GO:0004190">
    <property type="term" value="F:aspartic-type endopeptidase activity"/>
    <property type="evidence" value="ECO:0007669"/>
    <property type="project" value="UniProtKB-KW"/>
</dbReference>
<dbReference type="Gene3D" id="2.40.70.10">
    <property type="entry name" value="Acid Proteases"/>
    <property type="match status" value="2"/>
</dbReference>
<reference evidence="8 9" key="1">
    <citation type="submission" date="2014-04" db="EMBL/GenBank/DDBJ databases">
        <authorList>
            <consortium name="DOE Joint Genome Institute"/>
            <person name="Kuo A."/>
            <person name="Martino E."/>
            <person name="Perotto S."/>
            <person name="Kohler A."/>
            <person name="Nagy L.G."/>
            <person name="Floudas D."/>
            <person name="Copeland A."/>
            <person name="Barry K.W."/>
            <person name="Cichocki N."/>
            <person name="Veneault-Fourrey C."/>
            <person name="LaButti K."/>
            <person name="Lindquist E.A."/>
            <person name="Lipzen A."/>
            <person name="Lundell T."/>
            <person name="Morin E."/>
            <person name="Murat C."/>
            <person name="Sun H."/>
            <person name="Tunlid A."/>
            <person name="Henrissat B."/>
            <person name="Grigoriev I.V."/>
            <person name="Hibbett D.S."/>
            <person name="Martin F."/>
            <person name="Nordberg H.P."/>
            <person name="Cantor M.N."/>
            <person name="Hua S.X."/>
        </authorList>
    </citation>
    <scope>NUCLEOTIDE SEQUENCE [LARGE SCALE GENOMIC DNA]</scope>
    <source>
        <strain evidence="8 9">Zn</strain>
    </source>
</reference>
<proteinExistence type="inferred from homology"/>
<feature type="active site" evidence="3">
    <location>
        <position position="213"/>
    </location>
</feature>
<evidence type="ECO:0000313" key="8">
    <source>
        <dbReference type="EMBL" id="KIM99908.1"/>
    </source>
</evidence>
<keyword evidence="5" id="KW-0378">Hydrolase</keyword>
<comment type="similarity">
    <text evidence="1 5">Belongs to the peptidase A1 family.</text>
</comment>
<feature type="non-terminal residue" evidence="8">
    <location>
        <position position="1"/>
    </location>
</feature>
<dbReference type="OrthoDB" id="771136at2759"/>
<accession>A0A0C3CLL8</accession>